<evidence type="ECO:0000256" key="4">
    <source>
        <dbReference type="ARBA" id="ARBA00022927"/>
    </source>
</evidence>
<dbReference type="InterPro" id="IPR050931">
    <property type="entry name" value="Mito_Protein_Transport_Metaxin"/>
</dbReference>
<comment type="caution">
    <text evidence="9">The sequence shown here is derived from an EMBL/GenBank/DDBJ whole genome shotgun (WGS) entry which is preliminary data.</text>
</comment>
<dbReference type="GO" id="GO:0015031">
    <property type="term" value="P:protein transport"/>
    <property type="evidence" value="ECO:0007669"/>
    <property type="project" value="UniProtKB-KW"/>
</dbReference>
<evidence type="ECO:0008006" key="11">
    <source>
        <dbReference type="Google" id="ProtNLM"/>
    </source>
</evidence>
<reference evidence="9 10" key="1">
    <citation type="submission" date="2018-06" db="EMBL/GenBank/DDBJ databases">
        <title>Genome Sequence of the Brown Rot Fungal Pathogen Monilinia fructigena.</title>
        <authorList>
            <person name="Landi L."/>
            <person name="De Miccolis Angelini R.M."/>
            <person name="Pollastro S."/>
            <person name="Abate D."/>
            <person name="Faretra F."/>
            <person name="Romanazzi G."/>
        </authorList>
    </citation>
    <scope>NUCLEOTIDE SEQUENCE [LARGE SCALE GENOMIC DNA]</scope>
    <source>
        <strain evidence="9 10">Mfrg269</strain>
    </source>
</reference>
<evidence type="ECO:0000313" key="10">
    <source>
        <dbReference type="Proteomes" id="UP000249056"/>
    </source>
</evidence>
<keyword evidence="3" id="KW-1000">Mitochondrion outer membrane</keyword>
<proteinExistence type="predicted"/>
<evidence type="ECO:0000256" key="3">
    <source>
        <dbReference type="ARBA" id="ARBA00022787"/>
    </source>
</evidence>
<protein>
    <recommendedName>
        <fullName evidence="11">Mitochondrial outer membrane transport complex Sam37/metaxin N-terminal domain-containing protein</fullName>
    </recommendedName>
</protein>
<dbReference type="OrthoDB" id="5835136at2759"/>
<feature type="domain" description="Mitochondrial outer membrane transport complex Sam37/metaxin N-terminal" evidence="7">
    <location>
        <begin position="21"/>
        <end position="148"/>
    </location>
</feature>
<dbReference type="Proteomes" id="UP000249056">
    <property type="component" value="Unassembled WGS sequence"/>
</dbReference>
<keyword evidence="2" id="KW-0813">Transport</keyword>
<dbReference type="GO" id="GO:0001401">
    <property type="term" value="C:SAM complex"/>
    <property type="evidence" value="ECO:0007669"/>
    <property type="project" value="InterPro"/>
</dbReference>
<dbReference type="InterPro" id="IPR033468">
    <property type="entry name" value="Metaxin_GST"/>
</dbReference>
<evidence type="ECO:0000256" key="2">
    <source>
        <dbReference type="ARBA" id="ARBA00022448"/>
    </source>
</evidence>
<keyword evidence="5" id="KW-0496">Mitochondrion</keyword>
<dbReference type="CDD" id="cd03078">
    <property type="entry name" value="GST_N_Metaxin1_like"/>
    <property type="match status" value="1"/>
</dbReference>
<keyword evidence="10" id="KW-1185">Reference proteome</keyword>
<evidence type="ECO:0000256" key="6">
    <source>
        <dbReference type="ARBA" id="ARBA00023136"/>
    </source>
</evidence>
<evidence type="ECO:0000256" key="1">
    <source>
        <dbReference type="ARBA" id="ARBA00004294"/>
    </source>
</evidence>
<dbReference type="EMBL" id="QKRW01000065">
    <property type="protein sequence ID" value="RAL58907.1"/>
    <property type="molecule type" value="Genomic_DNA"/>
</dbReference>
<evidence type="ECO:0000313" key="9">
    <source>
        <dbReference type="EMBL" id="RAL58907.1"/>
    </source>
</evidence>
<gene>
    <name evidence="9" type="ORF">DID88_009327</name>
</gene>
<dbReference type="Pfam" id="PF17171">
    <property type="entry name" value="GST_C_6"/>
    <property type="match status" value="1"/>
</dbReference>
<dbReference type="AlphaFoldDB" id="A0A395IEU8"/>
<evidence type="ECO:0000259" key="8">
    <source>
        <dbReference type="Pfam" id="PF17171"/>
    </source>
</evidence>
<evidence type="ECO:0000256" key="5">
    <source>
        <dbReference type="ARBA" id="ARBA00023128"/>
    </source>
</evidence>
<sequence length="427" mass="47224">MVLELHVWGPSFGLPSIDAQCLATVAYMRQVIPRGQWFLVASSDPTLSPTNELPALRNSKNGDWIGGYRNILDFVTQYSSGKWDMDASLRGQEGADCTAYSAFIQVHGQPLLDLSLYVSSHNYSEITRPIFNTIQSFPLPYLTPPHLRTGAKKRTEYLGLSSLDIDTEDGDKSREPSIIPESLRRGKQTVSSLLAASPETNAQIRLDALATDFFESIQELKGKKEYLVSNDHMSSIDCLALGFMSLMLYPNLPQPWLAKTMREKFPDLVKWVEELKNEVFGGVVNVDDAMLTKSANANAVQQKKMHLPWQAPEISCGEETGKDTGNQVWRYVATVGGLVAAVGLVTGYALHQGLIQLPENWPGKKDNESEKIQGLSDLGEAGQALFAFADQMDSSVQRQRELKTRNASTVEVDVDLGQDGIVRDRLA</sequence>
<dbReference type="PANTHER" id="PTHR12289">
    <property type="entry name" value="METAXIN RELATED"/>
    <property type="match status" value="1"/>
</dbReference>
<dbReference type="PANTHER" id="PTHR12289:SF41">
    <property type="entry name" value="FAILED AXON CONNECTIONS-RELATED"/>
    <property type="match status" value="1"/>
</dbReference>
<dbReference type="Pfam" id="PF10568">
    <property type="entry name" value="Tom37"/>
    <property type="match status" value="1"/>
</dbReference>
<organism evidence="9 10">
    <name type="scientific">Monilinia fructigena</name>
    <dbReference type="NCBI Taxonomy" id="38457"/>
    <lineage>
        <taxon>Eukaryota</taxon>
        <taxon>Fungi</taxon>
        <taxon>Dikarya</taxon>
        <taxon>Ascomycota</taxon>
        <taxon>Pezizomycotina</taxon>
        <taxon>Leotiomycetes</taxon>
        <taxon>Helotiales</taxon>
        <taxon>Sclerotiniaceae</taxon>
        <taxon>Monilinia</taxon>
    </lineage>
</organism>
<dbReference type="GO" id="GO:0007005">
    <property type="term" value="P:mitochondrion organization"/>
    <property type="evidence" value="ECO:0007669"/>
    <property type="project" value="TreeGrafter"/>
</dbReference>
<accession>A0A395IEU8</accession>
<dbReference type="InterPro" id="IPR019564">
    <property type="entry name" value="Sam37/metaxin_N"/>
</dbReference>
<comment type="subcellular location">
    <subcellularLocation>
        <location evidence="1">Mitochondrion outer membrane</location>
    </subcellularLocation>
</comment>
<keyword evidence="6" id="KW-0472">Membrane</keyword>
<name>A0A395IEU8_9HELO</name>
<feature type="domain" description="Metaxin glutathione S-transferase" evidence="8">
    <location>
        <begin position="214"/>
        <end position="274"/>
    </location>
</feature>
<evidence type="ECO:0000259" key="7">
    <source>
        <dbReference type="Pfam" id="PF10568"/>
    </source>
</evidence>
<keyword evidence="4" id="KW-0653">Protein transport</keyword>